<dbReference type="AlphaFoldDB" id="A0A7M5V0F2"/>
<keyword evidence="7" id="KW-1015">Disulfide bond</keyword>
<feature type="compositionally biased region" description="Polar residues" evidence="9">
    <location>
        <begin position="31"/>
        <end position="43"/>
    </location>
</feature>
<dbReference type="PANTHER" id="PTHR11388:SF100">
    <property type="entry name" value="SOLUTE CARRIER ORGANIC ANION TRANSPORTER FAMILY MEMBER 4A1"/>
    <property type="match status" value="1"/>
</dbReference>
<evidence type="ECO:0000256" key="6">
    <source>
        <dbReference type="ARBA" id="ARBA00023136"/>
    </source>
</evidence>
<evidence type="ECO:0000313" key="12">
    <source>
        <dbReference type="EnsemblMetazoa" id="CLYHEMP009088.1"/>
    </source>
</evidence>
<evidence type="ECO:0000256" key="7">
    <source>
        <dbReference type="ARBA" id="ARBA00023157"/>
    </source>
</evidence>
<dbReference type="Pfam" id="PF03137">
    <property type="entry name" value="OATP"/>
    <property type="match status" value="1"/>
</dbReference>
<dbReference type="GeneID" id="136811787"/>
<dbReference type="GO" id="GO:0022857">
    <property type="term" value="F:transmembrane transporter activity"/>
    <property type="evidence" value="ECO:0007669"/>
    <property type="project" value="InterPro"/>
</dbReference>
<dbReference type="PANTHER" id="PTHR11388">
    <property type="entry name" value="ORGANIC ANION TRANSPORTER"/>
    <property type="match status" value="1"/>
</dbReference>
<organism evidence="12 13">
    <name type="scientific">Clytia hemisphaerica</name>
    <dbReference type="NCBI Taxonomy" id="252671"/>
    <lineage>
        <taxon>Eukaryota</taxon>
        <taxon>Metazoa</taxon>
        <taxon>Cnidaria</taxon>
        <taxon>Hydrozoa</taxon>
        <taxon>Hydroidolina</taxon>
        <taxon>Leptothecata</taxon>
        <taxon>Obeliida</taxon>
        <taxon>Clytiidae</taxon>
        <taxon>Clytia</taxon>
    </lineage>
</organism>
<accession>A0A7M5V0F2</accession>
<dbReference type="InterPro" id="IPR020846">
    <property type="entry name" value="MFS_dom"/>
</dbReference>
<feature type="domain" description="Kazal-like" evidence="11">
    <location>
        <begin position="465"/>
        <end position="519"/>
    </location>
</feature>
<feature type="transmembrane region" description="Helical" evidence="8">
    <location>
        <begin position="538"/>
        <end position="557"/>
    </location>
</feature>
<dbReference type="SUPFAM" id="SSF103473">
    <property type="entry name" value="MFS general substrate transporter"/>
    <property type="match status" value="2"/>
</dbReference>
<feature type="transmembrane region" description="Helical" evidence="8">
    <location>
        <begin position="354"/>
        <end position="375"/>
    </location>
</feature>
<evidence type="ECO:0000259" key="10">
    <source>
        <dbReference type="PROSITE" id="PS50850"/>
    </source>
</evidence>
<dbReference type="GO" id="GO:0006811">
    <property type="term" value="P:monoatomic ion transport"/>
    <property type="evidence" value="ECO:0007669"/>
    <property type="project" value="UniProtKB-KW"/>
</dbReference>
<dbReference type="InterPro" id="IPR002350">
    <property type="entry name" value="Kazal_dom"/>
</dbReference>
<dbReference type="InterPro" id="IPR004156">
    <property type="entry name" value="OATP"/>
</dbReference>
<feature type="transmembrane region" description="Helical" evidence="8">
    <location>
        <begin position="138"/>
        <end position="160"/>
    </location>
</feature>
<dbReference type="RefSeq" id="XP_066924520.1">
    <property type="nucleotide sequence ID" value="XM_067068419.1"/>
</dbReference>
<dbReference type="OrthoDB" id="5062115at2759"/>
<keyword evidence="3" id="KW-1003">Cell membrane</keyword>
<evidence type="ECO:0000256" key="5">
    <source>
        <dbReference type="ARBA" id="ARBA00022989"/>
    </source>
</evidence>
<evidence type="ECO:0000259" key="11">
    <source>
        <dbReference type="PROSITE" id="PS51465"/>
    </source>
</evidence>
<evidence type="ECO:0000256" key="8">
    <source>
        <dbReference type="RuleBase" id="RU362056"/>
    </source>
</evidence>
<evidence type="ECO:0000256" key="1">
    <source>
        <dbReference type="ARBA" id="ARBA00004651"/>
    </source>
</evidence>
<feature type="transmembrane region" description="Helical" evidence="8">
    <location>
        <begin position="236"/>
        <end position="265"/>
    </location>
</feature>
<evidence type="ECO:0000256" key="2">
    <source>
        <dbReference type="ARBA" id="ARBA00009657"/>
    </source>
</evidence>
<comment type="subcellular location">
    <subcellularLocation>
        <location evidence="1 8">Cell membrane</location>
        <topology evidence="1 8">Multi-pass membrane protein</topology>
    </subcellularLocation>
</comment>
<evidence type="ECO:0000313" key="13">
    <source>
        <dbReference type="Proteomes" id="UP000594262"/>
    </source>
</evidence>
<dbReference type="PROSITE" id="PS51465">
    <property type="entry name" value="KAZAL_2"/>
    <property type="match status" value="1"/>
</dbReference>
<evidence type="ECO:0000256" key="3">
    <source>
        <dbReference type="ARBA" id="ARBA00022475"/>
    </source>
</evidence>
<protein>
    <recommendedName>
        <fullName evidence="8">Solute carrier organic anion transporter family member</fullName>
    </recommendedName>
</protein>
<feature type="transmembrane region" description="Helical" evidence="8">
    <location>
        <begin position="628"/>
        <end position="649"/>
    </location>
</feature>
<dbReference type="Gene3D" id="1.20.1250.20">
    <property type="entry name" value="MFS general substrate transporter like domains"/>
    <property type="match status" value="2"/>
</dbReference>
<dbReference type="NCBIfam" id="TIGR00805">
    <property type="entry name" value="oat"/>
    <property type="match status" value="1"/>
</dbReference>
<reference evidence="12" key="1">
    <citation type="submission" date="2021-01" db="UniProtKB">
        <authorList>
            <consortium name="EnsemblMetazoa"/>
        </authorList>
    </citation>
    <scope>IDENTIFICATION</scope>
</reference>
<feature type="transmembrane region" description="Helical" evidence="8">
    <location>
        <begin position="424"/>
        <end position="444"/>
    </location>
</feature>
<keyword evidence="5 8" id="KW-1133">Transmembrane helix</keyword>
<dbReference type="InterPro" id="IPR036259">
    <property type="entry name" value="MFS_trans_sf"/>
</dbReference>
<dbReference type="EnsemblMetazoa" id="CLYHEMT009088.1">
    <property type="protein sequence ID" value="CLYHEMP009088.1"/>
    <property type="gene ID" value="CLYHEMG009088"/>
</dbReference>
<feature type="transmembrane region" description="Helical" evidence="8">
    <location>
        <begin position="390"/>
        <end position="412"/>
    </location>
</feature>
<feature type="domain" description="Major facilitator superfamily (MFS) profile" evidence="10">
    <location>
        <begin position="73"/>
        <end position="650"/>
    </location>
</feature>
<feature type="transmembrane region" description="Helical" evidence="8">
    <location>
        <begin position="110"/>
        <end position="131"/>
    </location>
</feature>
<proteinExistence type="inferred from homology"/>
<dbReference type="GO" id="GO:0005886">
    <property type="term" value="C:plasma membrane"/>
    <property type="evidence" value="ECO:0007669"/>
    <property type="project" value="UniProtKB-SubCell"/>
</dbReference>
<keyword evidence="13" id="KW-1185">Reference proteome</keyword>
<feature type="transmembrane region" description="Helical" evidence="8">
    <location>
        <begin position="285"/>
        <end position="308"/>
    </location>
</feature>
<comment type="caution">
    <text evidence="8">Lacks conserved residue(s) required for the propagation of feature annotation.</text>
</comment>
<comment type="similarity">
    <text evidence="2 8">Belongs to the organo anion transporter (TC 2.A.60) family.</text>
</comment>
<feature type="region of interest" description="Disordered" evidence="9">
    <location>
        <begin position="1"/>
        <end position="51"/>
    </location>
</feature>
<keyword evidence="8" id="KW-0813">Transport</keyword>
<dbReference type="PROSITE" id="PS50850">
    <property type="entry name" value="MFS"/>
    <property type="match status" value="1"/>
</dbReference>
<keyword evidence="6 8" id="KW-0472">Membrane</keyword>
<evidence type="ECO:0000256" key="4">
    <source>
        <dbReference type="ARBA" id="ARBA00022692"/>
    </source>
</evidence>
<dbReference type="Proteomes" id="UP000594262">
    <property type="component" value="Unplaced"/>
</dbReference>
<name>A0A7M5V0F2_9CNID</name>
<keyword evidence="8" id="KW-0406">Ion transport</keyword>
<sequence>MESSSMLYQNGVDESLKNDGDSQQEEVDEFNNLQTTITDGSPTDENRNTRTKRYGFGPIEPDCLQILNKPVYFLIVQCIVIFNFGFAATGLNNTMLTSIEKRYGFKSTQIALFTMTQHFVAGVVAIFVCYIGHKHRPLTIAIGCFISSIGFLTISIPQYVVPLYQAGVAMDTDFCRANTTSTVSKDCNTESTNIDDDINVLPIFLLGYALLGIGVTPLYSLGAAHIDHITTRKQSSLYFAVFAVIGFLGPAIGFVAGNPILNIYVDIKQPSQSNLKPTNRNWVGAWWISFVIGSIITFIPILPMLGFASEFPNTWRVIEAKKKHVDTIRKDKDLKHDLKDFVPSFKKLLRNKPFMCLILSVAIESLTISGFSVFLPKYLETQFYLTASSAASYVGFAILPGSVLGILIGGYLCRRFSFNGRKLLIFNLVALCASTVFMLGLLMGCDSRDIVGATSPYYNSSSAELSIDDQCNQNCQCSMKFYKPVCSVLDQRTFYSPCHAGCSSQHFADGVYANCTCLPQDTKIKMVDGRCMPECSQLPYFMILIFFNLFFTFVTNVPKAQAYFRLIPEGQGSLGQGLQQTVVRFLGFIPASPFFGSLIDRSCELWHVDECTGQTTSCLEYDNHKFKYYLMALAFLTKIISIFFMILSIKFYRLPKKNGTGEDNQENVELM</sequence>
<feature type="transmembrane region" description="Helical" evidence="8">
    <location>
        <begin position="200"/>
        <end position="224"/>
    </location>
</feature>
<feature type="transmembrane region" description="Helical" evidence="8">
    <location>
        <begin position="71"/>
        <end position="90"/>
    </location>
</feature>
<evidence type="ECO:0000256" key="9">
    <source>
        <dbReference type="SAM" id="MobiDB-lite"/>
    </source>
</evidence>
<keyword evidence="4 8" id="KW-0812">Transmembrane</keyword>